<evidence type="ECO:0000313" key="1">
    <source>
        <dbReference type="EMBL" id="ALO17333.1"/>
    </source>
</evidence>
<dbReference type="Proteomes" id="UP000064893">
    <property type="component" value="Chromosome"/>
</dbReference>
<reference evidence="1 2" key="1">
    <citation type="submission" date="2015-11" db="EMBL/GenBank/DDBJ databases">
        <title>Description and complete genome sequence of a novel strain predominating in hypersaline microbial mats and representing a new family of the Bacteriodetes phylum.</title>
        <authorList>
            <person name="Spring S."/>
            <person name="Bunk B."/>
            <person name="Sproer C."/>
            <person name="Klenk H.-P."/>
        </authorList>
    </citation>
    <scope>NUCLEOTIDE SEQUENCE [LARGE SCALE GENOMIC DNA]</scope>
    <source>
        <strain evidence="1 2">L21-Spi-D4</strain>
    </source>
</reference>
<dbReference type="KEGG" id="blq:L21SP5_03736"/>
<dbReference type="EMBL" id="CP013118">
    <property type="protein sequence ID" value="ALO17333.1"/>
    <property type="molecule type" value="Genomic_DNA"/>
</dbReference>
<proteinExistence type="predicted"/>
<sequence>MASIKELKKDIHYITNELIIECLVADVMYEGKYESKLTDLATTLLTKKKELLSRINQYRKVKHETNAKKYFKDIQNELHDLVKEILDEVQKLEK</sequence>
<dbReference type="OrthoDB" id="1121857at2"/>
<accession>A0A0S2I551</accession>
<organism evidence="1 2">
    <name type="scientific">Salinivirga cyanobacteriivorans</name>
    <dbReference type="NCBI Taxonomy" id="1307839"/>
    <lineage>
        <taxon>Bacteria</taxon>
        <taxon>Pseudomonadati</taxon>
        <taxon>Bacteroidota</taxon>
        <taxon>Bacteroidia</taxon>
        <taxon>Bacteroidales</taxon>
        <taxon>Salinivirgaceae</taxon>
        <taxon>Salinivirga</taxon>
    </lineage>
</organism>
<protein>
    <submittedName>
        <fullName evidence="1">Uncharacterized protein</fullName>
    </submittedName>
</protein>
<dbReference type="RefSeq" id="WP_057954618.1">
    <property type="nucleotide sequence ID" value="NZ_CP013118.1"/>
</dbReference>
<gene>
    <name evidence="1" type="ORF">L21SP5_03736</name>
</gene>
<dbReference type="AlphaFoldDB" id="A0A0S2I551"/>
<name>A0A0S2I551_9BACT</name>
<keyword evidence="2" id="KW-1185">Reference proteome</keyword>
<dbReference type="STRING" id="1307839.L21SP5_03736"/>
<evidence type="ECO:0000313" key="2">
    <source>
        <dbReference type="Proteomes" id="UP000064893"/>
    </source>
</evidence>